<dbReference type="InterPro" id="IPR043938">
    <property type="entry name" value="Ligase_CoA_dom"/>
</dbReference>
<name>X1GGH2_9ZZZZ</name>
<sequence length="221" mass="23619">VAYKGGGSEGIDRATLSHTGALAGKYEFYKAAFTQAGIITVGDMTDLVDIVKALTFQPPSVGNRVAIFSAQAGPGIIMADKCQQLGLRLAQFSPTTRRRLRQLVSPLNAVDNPVDLAWKLNEFDACREMLKVVLEDDGVDAVAVAAVFYGSNIELMRAVIDITRYQEKPIAVCLDSPGGAAYAEINALEDSGIPTYPLPERAITGLAGLVRYGESVRAIGR</sequence>
<evidence type="ECO:0000259" key="5">
    <source>
        <dbReference type="Pfam" id="PF19045"/>
    </source>
</evidence>
<evidence type="ECO:0000256" key="2">
    <source>
        <dbReference type="ARBA" id="ARBA00022741"/>
    </source>
</evidence>
<gene>
    <name evidence="6" type="ORF">S03H2_28471</name>
</gene>
<dbReference type="InterPro" id="IPR032875">
    <property type="entry name" value="Succ_CoA_lig_flav_dom"/>
</dbReference>
<dbReference type="EMBL" id="BARU01017154">
    <property type="protein sequence ID" value="GAH56976.1"/>
    <property type="molecule type" value="Genomic_DNA"/>
</dbReference>
<keyword evidence="3" id="KW-0067">ATP-binding</keyword>
<dbReference type="AlphaFoldDB" id="X1GGH2"/>
<dbReference type="Pfam" id="PF19045">
    <property type="entry name" value="Ligase_CoA_2"/>
    <property type="match status" value="1"/>
</dbReference>
<dbReference type="SUPFAM" id="SSF52210">
    <property type="entry name" value="Succinyl-CoA synthetase domains"/>
    <property type="match status" value="2"/>
</dbReference>
<evidence type="ECO:0000256" key="3">
    <source>
        <dbReference type="ARBA" id="ARBA00022840"/>
    </source>
</evidence>
<comment type="caution">
    <text evidence="6">The sequence shown here is derived from an EMBL/GenBank/DDBJ whole genome shotgun (WGS) entry which is preliminary data.</text>
</comment>
<dbReference type="InterPro" id="IPR051538">
    <property type="entry name" value="Acyl-CoA_Synth/Transferase"/>
</dbReference>
<reference evidence="6" key="1">
    <citation type="journal article" date="2014" name="Front. Microbiol.">
        <title>High frequency of phylogenetically diverse reductive dehalogenase-homologous genes in deep subseafloor sedimentary metagenomes.</title>
        <authorList>
            <person name="Kawai M."/>
            <person name="Futagami T."/>
            <person name="Toyoda A."/>
            <person name="Takaki Y."/>
            <person name="Nishi S."/>
            <person name="Hori S."/>
            <person name="Arai W."/>
            <person name="Tsubouchi T."/>
            <person name="Morono Y."/>
            <person name="Uchiyama I."/>
            <person name="Ito T."/>
            <person name="Fujiyama A."/>
            <person name="Inagaki F."/>
            <person name="Takami H."/>
        </authorList>
    </citation>
    <scope>NUCLEOTIDE SEQUENCE</scope>
    <source>
        <strain evidence="6">Expedition CK06-06</strain>
    </source>
</reference>
<dbReference type="Gene3D" id="3.40.50.261">
    <property type="entry name" value="Succinyl-CoA synthetase domains"/>
    <property type="match status" value="2"/>
</dbReference>
<accession>X1GGH2</accession>
<feature type="non-terminal residue" evidence="6">
    <location>
        <position position="1"/>
    </location>
</feature>
<proteinExistence type="predicted"/>
<dbReference type="PANTHER" id="PTHR43334:SF2">
    <property type="entry name" value="ACETATE--COA LIGASE [ADP-FORMING]"/>
    <property type="match status" value="1"/>
</dbReference>
<keyword evidence="2" id="KW-0547">Nucleotide-binding</keyword>
<evidence type="ECO:0000256" key="1">
    <source>
        <dbReference type="ARBA" id="ARBA00022598"/>
    </source>
</evidence>
<dbReference type="GO" id="GO:0005524">
    <property type="term" value="F:ATP binding"/>
    <property type="evidence" value="ECO:0007669"/>
    <property type="project" value="UniProtKB-KW"/>
</dbReference>
<keyword evidence="1" id="KW-0436">Ligase</keyword>
<evidence type="ECO:0000313" key="6">
    <source>
        <dbReference type="EMBL" id="GAH56976.1"/>
    </source>
</evidence>
<evidence type="ECO:0008006" key="7">
    <source>
        <dbReference type="Google" id="ProtNLM"/>
    </source>
</evidence>
<protein>
    <recommendedName>
        <fullName evidence="7">Succinyl-CoA synthetase-like flavodoxin domain-containing protein</fullName>
    </recommendedName>
</protein>
<dbReference type="PANTHER" id="PTHR43334">
    <property type="entry name" value="ACETATE--COA LIGASE [ADP-FORMING]"/>
    <property type="match status" value="1"/>
</dbReference>
<dbReference type="Pfam" id="PF13607">
    <property type="entry name" value="Succ_CoA_lig"/>
    <property type="match status" value="1"/>
</dbReference>
<feature type="domain" description="Ligase-CoA" evidence="5">
    <location>
        <begin position="66"/>
        <end position="144"/>
    </location>
</feature>
<organism evidence="6">
    <name type="scientific">marine sediment metagenome</name>
    <dbReference type="NCBI Taxonomy" id="412755"/>
    <lineage>
        <taxon>unclassified sequences</taxon>
        <taxon>metagenomes</taxon>
        <taxon>ecological metagenomes</taxon>
    </lineage>
</organism>
<evidence type="ECO:0000259" key="4">
    <source>
        <dbReference type="Pfam" id="PF13607"/>
    </source>
</evidence>
<dbReference type="InterPro" id="IPR016102">
    <property type="entry name" value="Succinyl-CoA_synth-like"/>
</dbReference>
<feature type="domain" description="Succinyl-CoA synthetase-like flavodoxin" evidence="4">
    <location>
        <begin position="1"/>
        <end position="54"/>
    </location>
</feature>
<dbReference type="GO" id="GO:0043758">
    <property type="term" value="F:acetate-CoA ligase (ADP-forming) activity"/>
    <property type="evidence" value="ECO:0007669"/>
    <property type="project" value="InterPro"/>
</dbReference>